<dbReference type="EMBL" id="WKFB01000183">
    <property type="protein sequence ID" value="KAF6732757.1"/>
    <property type="molecule type" value="Genomic_DNA"/>
</dbReference>
<sequence length="168" mass="18331">MEIKSSLHKERRGRRLSRHHLTEECAGSAGLRCGTRRAAQSEGQPRHLCCKPGLRTGLPVSRGRSEVNARAQVPAARFEHFASICATESRWLILIWDEVFPGGSVTDSGAISKQRSRTALRAASPLLHSIEPRYSKAQPDGDQMVRSDRAAGAASLRTSGRMMSGPSK</sequence>
<accession>A0A834CHS5</accession>
<name>A0A834CHS5_ORYME</name>
<evidence type="ECO:0000313" key="3">
    <source>
        <dbReference type="Proteomes" id="UP000646548"/>
    </source>
</evidence>
<feature type="region of interest" description="Disordered" evidence="1">
    <location>
        <begin position="130"/>
        <end position="168"/>
    </location>
</feature>
<evidence type="ECO:0000313" key="2">
    <source>
        <dbReference type="EMBL" id="KAF6732757.1"/>
    </source>
</evidence>
<gene>
    <name evidence="2" type="ORF">FQA47_008365</name>
</gene>
<comment type="caution">
    <text evidence="2">The sequence shown here is derived from an EMBL/GenBank/DDBJ whole genome shotgun (WGS) entry which is preliminary data.</text>
</comment>
<proteinExistence type="predicted"/>
<protein>
    <submittedName>
        <fullName evidence="2">Uncharacterized protein</fullName>
    </submittedName>
</protein>
<dbReference type="AlphaFoldDB" id="A0A834CHS5"/>
<organism evidence="2 3">
    <name type="scientific">Oryzias melastigma</name>
    <name type="common">Marine medaka</name>
    <dbReference type="NCBI Taxonomy" id="30732"/>
    <lineage>
        <taxon>Eukaryota</taxon>
        <taxon>Metazoa</taxon>
        <taxon>Chordata</taxon>
        <taxon>Craniata</taxon>
        <taxon>Vertebrata</taxon>
        <taxon>Euteleostomi</taxon>
        <taxon>Actinopterygii</taxon>
        <taxon>Neopterygii</taxon>
        <taxon>Teleostei</taxon>
        <taxon>Neoteleostei</taxon>
        <taxon>Acanthomorphata</taxon>
        <taxon>Ovalentaria</taxon>
        <taxon>Atherinomorphae</taxon>
        <taxon>Beloniformes</taxon>
        <taxon>Adrianichthyidae</taxon>
        <taxon>Oryziinae</taxon>
        <taxon>Oryzias</taxon>
    </lineage>
</organism>
<reference evidence="2" key="1">
    <citation type="journal article" name="BMC Genomics">
        <title>Long-read sequencing and de novo genome assembly of marine medaka (Oryzias melastigma).</title>
        <authorList>
            <person name="Liang P."/>
            <person name="Saqib H.S.A."/>
            <person name="Ni X."/>
            <person name="Shen Y."/>
        </authorList>
    </citation>
    <scope>NUCLEOTIDE SEQUENCE</scope>
    <source>
        <strain evidence="2">Bigg-433</strain>
    </source>
</reference>
<evidence type="ECO:0000256" key="1">
    <source>
        <dbReference type="SAM" id="MobiDB-lite"/>
    </source>
</evidence>
<dbReference type="Proteomes" id="UP000646548">
    <property type="component" value="Unassembled WGS sequence"/>
</dbReference>